<reference evidence="1 2" key="1">
    <citation type="submission" date="2021-02" db="EMBL/GenBank/DDBJ databases">
        <title>Whole genome sequencing of Streptomyces actuosus VRA1.</title>
        <authorList>
            <person name="Sen G."/>
            <person name="Sen A."/>
        </authorList>
    </citation>
    <scope>NUCLEOTIDE SEQUENCE [LARGE SCALE GENOMIC DNA]</scope>
    <source>
        <strain evidence="1 2">VRA1</strain>
    </source>
</reference>
<gene>
    <name evidence="1" type="ORF">JS756_00960</name>
</gene>
<name>A0ABS2VHY1_STRAS</name>
<organism evidence="1 2">
    <name type="scientific">Streptomyces actuosus</name>
    <dbReference type="NCBI Taxonomy" id="1885"/>
    <lineage>
        <taxon>Bacteria</taxon>
        <taxon>Bacillati</taxon>
        <taxon>Actinomycetota</taxon>
        <taxon>Actinomycetes</taxon>
        <taxon>Kitasatosporales</taxon>
        <taxon>Streptomycetaceae</taxon>
        <taxon>Streptomyces</taxon>
    </lineage>
</organism>
<accession>A0ABS2VHY1</accession>
<proteinExistence type="predicted"/>
<dbReference type="Proteomes" id="UP000788262">
    <property type="component" value="Unassembled WGS sequence"/>
</dbReference>
<dbReference type="EMBL" id="JAFFZS010000001">
    <property type="protein sequence ID" value="MBN0042701.1"/>
    <property type="molecule type" value="Genomic_DNA"/>
</dbReference>
<evidence type="ECO:0000313" key="2">
    <source>
        <dbReference type="Proteomes" id="UP000788262"/>
    </source>
</evidence>
<evidence type="ECO:0000313" key="1">
    <source>
        <dbReference type="EMBL" id="MBN0042701.1"/>
    </source>
</evidence>
<sequence length="100" mass="10795">MLANLGCTLVVRDNGTDTYEVLVALTGERELIGLMHQGLPVRAWDAEAEVTPVSLDCPNCSEMLVRQLSATQTLDDEHCDCGAALFDATGRPLPNVTLHD</sequence>
<comment type="caution">
    <text evidence="1">The sequence shown here is derived from an EMBL/GenBank/DDBJ whole genome shotgun (WGS) entry which is preliminary data.</text>
</comment>
<dbReference type="RefSeq" id="WP_205380932.1">
    <property type="nucleotide sequence ID" value="NZ_JAFFZS010000001.1"/>
</dbReference>
<keyword evidence="2" id="KW-1185">Reference proteome</keyword>
<protein>
    <submittedName>
        <fullName evidence="1">Uncharacterized protein</fullName>
    </submittedName>
</protein>